<proteinExistence type="predicted"/>
<dbReference type="PANTHER" id="PTHR48100">
    <property type="entry name" value="BROAD-SPECIFICITY PHOSPHATASE YOR283W-RELATED"/>
    <property type="match status" value="1"/>
</dbReference>
<accession>A0ABT9D866</accession>
<dbReference type="InterPro" id="IPR029033">
    <property type="entry name" value="His_PPase_superfam"/>
</dbReference>
<dbReference type="Gene3D" id="3.40.50.1240">
    <property type="entry name" value="Phosphoglycerate mutase-like"/>
    <property type="match status" value="1"/>
</dbReference>
<dbReference type="InterPro" id="IPR050275">
    <property type="entry name" value="PGM_Phosphatase"/>
</dbReference>
<keyword evidence="2" id="KW-1185">Reference proteome</keyword>
<gene>
    <name evidence="1" type="ORF">Q6348_07665</name>
</gene>
<dbReference type="EMBL" id="JAUQYP010000001">
    <property type="protein sequence ID" value="MDO8107073.1"/>
    <property type="molecule type" value="Genomic_DNA"/>
</dbReference>
<sequence length="237" mass="25899">MQPGPFDHALAPDPDALTLYLVRHGRTVFNAQRRIQGWSDSDLTDDGLAGVRATARNLEPLELHAAYTSPSERTLTTSAEILAYHPGLEPEARDGLREFNFGVYEERPESELVDHVDWMVLFREVLEGTYPGFPGGESAQVYLERVQAVFADIETRHRPGENVLVVSHGMTLMVYLAMSGIVSGQALANASVTVVHVRDGRRTAAVVGHDPSGTAPREGRLQQAEATAIEAEVEQGD</sequence>
<dbReference type="GO" id="GO:0016787">
    <property type="term" value="F:hydrolase activity"/>
    <property type="evidence" value="ECO:0007669"/>
    <property type="project" value="UniProtKB-KW"/>
</dbReference>
<keyword evidence="1" id="KW-0378">Hydrolase</keyword>
<organism evidence="1 2">
    <name type="scientific">Actinotalea lenta</name>
    <dbReference type="NCBI Taxonomy" id="3064654"/>
    <lineage>
        <taxon>Bacteria</taxon>
        <taxon>Bacillati</taxon>
        <taxon>Actinomycetota</taxon>
        <taxon>Actinomycetes</taxon>
        <taxon>Micrococcales</taxon>
        <taxon>Cellulomonadaceae</taxon>
        <taxon>Actinotalea</taxon>
    </lineage>
</organism>
<evidence type="ECO:0000313" key="1">
    <source>
        <dbReference type="EMBL" id="MDO8107073.1"/>
    </source>
</evidence>
<comment type="caution">
    <text evidence="1">The sequence shown here is derived from an EMBL/GenBank/DDBJ whole genome shotgun (WGS) entry which is preliminary data.</text>
</comment>
<dbReference type="EC" id="3.1.3.-" evidence="1"/>
<dbReference type="Pfam" id="PF00300">
    <property type="entry name" value="His_Phos_1"/>
    <property type="match status" value="1"/>
</dbReference>
<dbReference type="SUPFAM" id="SSF53254">
    <property type="entry name" value="Phosphoglycerate mutase-like"/>
    <property type="match status" value="1"/>
</dbReference>
<evidence type="ECO:0000313" key="2">
    <source>
        <dbReference type="Proteomes" id="UP001232536"/>
    </source>
</evidence>
<dbReference type="Proteomes" id="UP001232536">
    <property type="component" value="Unassembled WGS sequence"/>
</dbReference>
<protein>
    <submittedName>
        <fullName evidence="1">Histidine phosphatase family protein</fullName>
        <ecNumber evidence="1">3.1.3.-</ecNumber>
    </submittedName>
</protein>
<dbReference type="RefSeq" id="WP_304600708.1">
    <property type="nucleotide sequence ID" value="NZ_JAUQYO010000001.1"/>
</dbReference>
<dbReference type="CDD" id="cd07067">
    <property type="entry name" value="HP_PGM_like"/>
    <property type="match status" value="1"/>
</dbReference>
<reference evidence="1 2" key="1">
    <citation type="submission" date="2023-07" db="EMBL/GenBank/DDBJ databases">
        <title>Description of novel actinomycetes strains, isolated from tidal flat sediment.</title>
        <authorList>
            <person name="Lu C."/>
        </authorList>
    </citation>
    <scope>NUCLEOTIDE SEQUENCE [LARGE SCALE GENOMIC DNA]</scope>
    <source>
        <strain evidence="1 2">SYSU T00b441</strain>
    </source>
</reference>
<dbReference type="InterPro" id="IPR013078">
    <property type="entry name" value="His_Pase_superF_clade-1"/>
</dbReference>
<name>A0ABT9D866_9CELL</name>
<dbReference type="PANTHER" id="PTHR48100:SF1">
    <property type="entry name" value="HISTIDINE PHOSPHATASE FAMILY PROTEIN-RELATED"/>
    <property type="match status" value="1"/>
</dbReference>
<dbReference type="SMART" id="SM00855">
    <property type="entry name" value="PGAM"/>
    <property type="match status" value="1"/>
</dbReference>